<comment type="caution">
    <text evidence="1">The sequence shown here is derived from an EMBL/GenBank/DDBJ whole genome shotgun (WGS) entry which is preliminary data.</text>
</comment>
<accession>A0ACC2PGW2</accession>
<proteinExistence type="predicted"/>
<organism evidence="1 2">
    <name type="scientific">Eretmocerus hayati</name>
    <dbReference type="NCBI Taxonomy" id="131215"/>
    <lineage>
        <taxon>Eukaryota</taxon>
        <taxon>Metazoa</taxon>
        <taxon>Ecdysozoa</taxon>
        <taxon>Arthropoda</taxon>
        <taxon>Hexapoda</taxon>
        <taxon>Insecta</taxon>
        <taxon>Pterygota</taxon>
        <taxon>Neoptera</taxon>
        <taxon>Endopterygota</taxon>
        <taxon>Hymenoptera</taxon>
        <taxon>Apocrita</taxon>
        <taxon>Proctotrupomorpha</taxon>
        <taxon>Chalcidoidea</taxon>
        <taxon>Aphelinidae</taxon>
        <taxon>Aphelininae</taxon>
        <taxon>Eretmocerus</taxon>
    </lineage>
</organism>
<sequence>MLSEKVETFQSEPAEISDYPWMVLVGTHPISRLQCNGVIVAPHYVIASAHCASRAERMGWRILSGSAIPTVKGLEHEFDKLITFNNTGKKAGPADFAIIRVKQPFIYGRTRQPIPILDRETQIRDSQPAYLIGFGKLVSNEKPSKALRVLSVKTLESRRCEKVLNEAQTICTYPGDTGNIFAKNDYGAALVINGSLAGIVPRYLEINGQALNVFEDISQYNDRINKTIDNSVDDWIDYSEDRWNELLAIIALRSWNCLLATPIWRRIAPLQLQRMWLEMP</sequence>
<dbReference type="EMBL" id="CM056741">
    <property type="protein sequence ID" value="KAJ8681657.1"/>
    <property type="molecule type" value="Genomic_DNA"/>
</dbReference>
<gene>
    <name evidence="1" type="ORF">QAD02_017449</name>
</gene>
<keyword evidence="2" id="KW-1185">Reference proteome</keyword>
<reference evidence="1" key="1">
    <citation type="submission" date="2023-04" db="EMBL/GenBank/DDBJ databases">
        <title>A chromosome-level genome assembly of the parasitoid wasp Eretmocerus hayati.</title>
        <authorList>
            <person name="Zhong Y."/>
            <person name="Liu S."/>
            <person name="Liu Y."/>
        </authorList>
    </citation>
    <scope>NUCLEOTIDE SEQUENCE</scope>
    <source>
        <strain evidence="1">ZJU_SS_LIU_2023</strain>
    </source>
</reference>
<evidence type="ECO:0000313" key="1">
    <source>
        <dbReference type="EMBL" id="KAJ8681657.1"/>
    </source>
</evidence>
<evidence type="ECO:0000313" key="2">
    <source>
        <dbReference type="Proteomes" id="UP001239111"/>
    </source>
</evidence>
<dbReference type="Proteomes" id="UP001239111">
    <property type="component" value="Chromosome 1"/>
</dbReference>
<protein>
    <submittedName>
        <fullName evidence="1">Uncharacterized protein</fullName>
    </submittedName>
</protein>
<name>A0ACC2PGW2_9HYME</name>